<dbReference type="Proteomes" id="UP000593571">
    <property type="component" value="Unassembled WGS sequence"/>
</dbReference>
<evidence type="ECO:0000313" key="1">
    <source>
        <dbReference type="EMBL" id="KAF6505973.1"/>
    </source>
</evidence>
<name>A0A7J8KAR4_ROUAE</name>
<protein>
    <submittedName>
        <fullName evidence="1">Uncharacterized protein</fullName>
    </submittedName>
</protein>
<reference evidence="1 2" key="1">
    <citation type="journal article" date="2020" name="Nature">
        <title>Six reference-quality genomes reveal evolution of bat adaptations.</title>
        <authorList>
            <person name="Jebb D."/>
            <person name="Huang Z."/>
            <person name="Pippel M."/>
            <person name="Hughes G.M."/>
            <person name="Lavrichenko K."/>
            <person name="Devanna P."/>
            <person name="Winkler S."/>
            <person name="Jermiin L.S."/>
            <person name="Skirmuntt E.C."/>
            <person name="Katzourakis A."/>
            <person name="Burkitt-Gray L."/>
            <person name="Ray D.A."/>
            <person name="Sullivan K.A.M."/>
            <person name="Roscito J.G."/>
            <person name="Kirilenko B.M."/>
            <person name="Davalos L.M."/>
            <person name="Corthals A.P."/>
            <person name="Power M.L."/>
            <person name="Jones G."/>
            <person name="Ransome R.D."/>
            <person name="Dechmann D.K.N."/>
            <person name="Locatelli A.G."/>
            <person name="Puechmaille S.J."/>
            <person name="Fedrigo O."/>
            <person name="Jarvis E.D."/>
            <person name="Hiller M."/>
            <person name="Vernes S.C."/>
            <person name="Myers E.W."/>
            <person name="Teeling E.C."/>
        </authorList>
    </citation>
    <scope>NUCLEOTIDE SEQUENCE [LARGE SCALE GENOMIC DNA]</scope>
    <source>
        <strain evidence="1">MRouAeg1</strain>
        <tissue evidence="1">Muscle</tissue>
    </source>
</reference>
<accession>A0A7J8KAR4</accession>
<gene>
    <name evidence="1" type="ORF">HJG63_007841</name>
</gene>
<organism evidence="1 2">
    <name type="scientific">Rousettus aegyptiacus</name>
    <name type="common">Egyptian fruit bat</name>
    <name type="synonym">Pteropus aegyptiacus</name>
    <dbReference type="NCBI Taxonomy" id="9407"/>
    <lineage>
        <taxon>Eukaryota</taxon>
        <taxon>Metazoa</taxon>
        <taxon>Chordata</taxon>
        <taxon>Craniata</taxon>
        <taxon>Vertebrata</taxon>
        <taxon>Euteleostomi</taxon>
        <taxon>Mammalia</taxon>
        <taxon>Eutheria</taxon>
        <taxon>Laurasiatheria</taxon>
        <taxon>Chiroptera</taxon>
        <taxon>Yinpterochiroptera</taxon>
        <taxon>Pteropodoidea</taxon>
        <taxon>Pteropodidae</taxon>
        <taxon>Rousettinae</taxon>
        <taxon>Rousettus</taxon>
    </lineage>
</organism>
<evidence type="ECO:0000313" key="2">
    <source>
        <dbReference type="Proteomes" id="UP000593571"/>
    </source>
</evidence>
<keyword evidence="2" id="KW-1185">Reference proteome</keyword>
<dbReference type="EMBL" id="JACASE010000001">
    <property type="protein sequence ID" value="KAF6505973.1"/>
    <property type="molecule type" value="Genomic_DNA"/>
</dbReference>
<dbReference type="AlphaFoldDB" id="A0A7J8KAR4"/>
<proteinExistence type="predicted"/>
<sequence>MNIFGGGAIIQPTTAEMEGAPRPTMSLSALSSLPQPGEVVLRGCQVQAPCLENGKCLLHHHYQGEMRMKVRLERNSQCRELFRPETLLVNMVEGYSSLCLQHLLLSRTILCSPKQNNYQQTSLGSL</sequence>
<comment type="caution">
    <text evidence="1">The sequence shown here is derived from an EMBL/GenBank/DDBJ whole genome shotgun (WGS) entry which is preliminary data.</text>
</comment>